<dbReference type="EMBL" id="LAZR01002862">
    <property type="protein sequence ID" value="KKN24714.1"/>
    <property type="molecule type" value="Genomic_DNA"/>
</dbReference>
<dbReference type="AlphaFoldDB" id="A0A0F9P3R0"/>
<accession>A0A0F9P3R0</accession>
<comment type="caution">
    <text evidence="1">The sequence shown here is derived from an EMBL/GenBank/DDBJ whole genome shotgun (WGS) entry which is preliminary data.</text>
</comment>
<evidence type="ECO:0000313" key="1">
    <source>
        <dbReference type="EMBL" id="KKN24714.1"/>
    </source>
</evidence>
<gene>
    <name evidence="1" type="ORF">LCGC14_0892170</name>
</gene>
<sequence>MGGGHMVGHDEGMSILRRAEGYCLHKALCSKDYEGVRDYLDAANWLNWLWRGLWQGREVR</sequence>
<reference evidence="1" key="1">
    <citation type="journal article" date="2015" name="Nature">
        <title>Complex archaea that bridge the gap between prokaryotes and eukaryotes.</title>
        <authorList>
            <person name="Spang A."/>
            <person name="Saw J.H."/>
            <person name="Jorgensen S.L."/>
            <person name="Zaremba-Niedzwiedzka K."/>
            <person name="Martijn J."/>
            <person name="Lind A.E."/>
            <person name="van Eijk R."/>
            <person name="Schleper C."/>
            <person name="Guy L."/>
            <person name="Ettema T.J."/>
        </authorList>
    </citation>
    <scope>NUCLEOTIDE SEQUENCE</scope>
</reference>
<name>A0A0F9P3R0_9ZZZZ</name>
<organism evidence="1">
    <name type="scientific">marine sediment metagenome</name>
    <dbReference type="NCBI Taxonomy" id="412755"/>
    <lineage>
        <taxon>unclassified sequences</taxon>
        <taxon>metagenomes</taxon>
        <taxon>ecological metagenomes</taxon>
    </lineage>
</organism>
<protein>
    <submittedName>
        <fullName evidence="1">Uncharacterized protein</fullName>
    </submittedName>
</protein>
<proteinExistence type="predicted"/>